<dbReference type="AlphaFoldDB" id="A0A316G0B4"/>
<comment type="caution">
    <text evidence="3">The sequence shown here is derived from an EMBL/GenBank/DDBJ whole genome shotgun (WGS) entry which is preliminary data.</text>
</comment>
<evidence type="ECO:0000256" key="1">
    <source>
        <dbReference type="SAM" id="SignalP"/>
    </source>
</evidence>
<dbReference type="RefSeq" id="WP_109762643.1">
    <property type="nucleotide sequence ID" value="NZ_QGGU01000003.1"/>
</dbReference>
<evidence type="ECO:0000259" key="2">
    <source>
        <dbReference type="Pfam" id="PF16036"/>
    </source>
</evidence>
<dbReference type="SUPFAM" id="SSF54626">
    <property type="entry name" value="Chalcone isomerase"/>
    <property type="match status" value="1"/>
</dbReference>
<keyword evidence="4" id="KW-1185">Reference proteome</keyword>
<organism evidence="3 4">
    <name type="scientific">Pleionea mediterranea</name>
    <dbReference type="NCBI Taxonomy" id="523701"/>
    <lineage>
        <taxon>Bacteria</taxon>
        <taxon>Pseudomonadati</taxon>
        <taxon>Pseudomonadota</taxon>
        <taxon>Gammaproteobacteria</taxon>
        <taxon>Oceanospirillales</taxon>
        <taxon>Pleioneaceae</taxon>
        <taxon>Pleionea</taxon>
    </lineage>
</organism>
<proteinExistence type="predicted"/>
<protein>
    <submittedName>
        <fullName evidence="3">Chalcone isomerase-like protein</fullName>
    </submittedName>
</protein>
<name>A0A316G0B4_9GAMM</name>
<gene>
    <name evidence="3" type="ORF">C8D97_103233</name>
</gene>
<keyword evidence="1" id="KW-0732">Signal</keyword>
<dbReference type="EMBL" id="QGGU01000003">
    <property type="protein sequence ID" value="PWK53406.1"/>
    <property type="molecule type" value="Genomic_DNA"/>
</dbReference>
<evidence type="ECO:0000313" key="4">
    <source>
        <dbReference type="Proteomes" id="UP000245790"/>
    </source>
</evidence>
<dbReference type="GO" id="GO:0016872">
    <property type="term" value="F:intramolecular lyase activity"/>
    <property type="evidence" value="ECO:0007669"/>
    <property type="project" value="InterPro"/>
</dbReference>
<dbReference type="Pfam" id="PF16036">
    <property type="entry name" value="Chalcone_3"/>
    <property type="match status" value="1"/>
</dbReference>
<feature type="chain" id="PRO_5016295718" evidence="1">
    <location>
        <begin position="28"/>
        <end position="212"/>
    </location>
</feature>
<dbReference type="Proteomes" id="UP000245790">
    <property type="component" value="Unassembled WGS sequence"/>
</dbReference>
<feature type="domain" description="Chalcone isomerase" evidence="2">
    <location>
        <begin position="37"/>
        <end position="193"/>
    </location>
</feature>
<dbReference type="Gene3D" id="3.50.70.10">
    <property type="match status" value="1"/>
</dbReference>
<dbReference type="InterPro" id="IPR016087">
    <property type="entry name" value="Chalcone_isomerase"/>
</dbReference>
<keyword evidence="3" id="KW-0413">Isomerase</keyword>
<feature type="signal peptide" evidence="1">
    <location>
        <begin position="1"/>
        <end position="27"/>
    </location>
</feature>
<sequence length="212" mass="23950">MGRYKVHFSLKRSLLTCCLLLSFSALSASNEELYAIQKTTVGDSELFLNGMGAVKKLNATYYIAALYLPEKTTLDTDIIFLESPKRLTLRFALNRVSARSFGREMAGGLRINNESEEIQAYRNELRKFIGLFKGIYSKGDSLTFDYVPKRGVTVRHNDEVLGTIKKRGFDKVLFKAWLGEKPFSTAFKKGLVGSNEDKYAIDLLRTYVDVKG</sequence>
<dbReference type="InterPro" id="IPR016088">
    <property type="entry name" value="Chalcone_isomerase_3-sand"/>
</dbReference>
<reference evidence="3 4" key="1">
    <citation type="submission" date="2018-05" db="EMBL/GenBank/DDBJ databases">
        <title>Genomic Encyclopedia of Type Strains, Phase IV (KMG-IV): sequencing the most valuable type-strain genomes for metagenomic binning, comparative biology and taxonomic classification.</title>
        <authorList>
            <person name="Goeker M."/>
        </authorList>
    </citation>
    <scope>NUCLEOTIDE SEQUENCE [LARGE SCALE GENOMIC DNA]</scope>
    <source>
        <strain evidence="3 4">DSM 25350</strain>
    </source>
</reference>
<dbReference type="OrthoDB" id="7277038at2"/>
<dbReference type="InterPro" id="IPR036298">
    <property type="entry name" value="Chalcone_isomerase_sf"/>
</dbReference>
<accession>A0A316G0B4</accession>
<evidence type="ECO:0000313" key="3">
    <source>
        <dbReference type="EMBL" id="PWK53406.1"/>
    </source>
</evidence>